<dbReference type="AlphaFoldDB" id="A0A098LGL6"/>
<keyword evidence="2" id="KW-0812">Transmembrane</keyword>
<evidence type="ECO:0000313" key="3">
    <source>
        <dbReference type="EMBL" id="GAL86131.1"/>
    </source>
</evidence>
<protein>
    <submittedName>
        <fullName evidence="3">Uncharacterized protein</fullName>
    </submittedName>
</protein>
<keyword evidence="1" id="KW-0175">Coiled coil</keyword>
<dbReference type="Pfam" id="PF03929">
    <property type="entry name" value="PepSY_TM"/>
    <property type="match status" value="1"/>
</dbReference>
<dbReference type="InterPro" id="IPR005625">
    <property type="entry name" value="PepSY-ass_TM"/>
</dbReference>
<reference evidence="3 4" key="1">
    <citation type="submission" date="2014-09" db="EMBL/GenBank/DDBJ databases">
        <title>Sporocytophaga myxococcoides PG-01 genome sequencing.</title>
        <authorList>
            <person name="Liu L."/>
            <person name="Gao P.J."/>
            <person name="Chen G.J."/>
            <person name="Wang L.S."/>
        </authorList>
    </citation>
    <scope>NUCLEOTIDE SEQUENCE [LARGE SCALE GENOMIC DNA]</scope>
    <source>
        <strain evidence="3 4">PG-01</strain>
    </source>
</reference>
<dbReference type="STRING" id="153721.MYP_3360"/>
<dbReference type="PANTHER" id="PTHR34219">
    <property type="entry name" value="IRON-REGULATED INNER MEMBRANE PROTEIN-RELATED"/>
    <property type="match status" value="1"/>
</dbReference>
<evidence type="ECO:0000256" key="1">
    <source>
        <dbReference type="SAM" id="Coils"/>
    </source>
</evidence>
<organism evidence="3 4">
    <name type="scientific">Sporocytophaga myxococcoides</name>
    <dbReference type="NCBI Taxonomy" id="153721"/>
    <lineage>
        <taxon>Bacteria</taxon>
        <taxon>Pseudomonadati</taxon>
        <taxon>Bacteroidota</taxon>
        <taxon>Cytophagia</taxon>
        <taxon>Cytophagales</taxon>
        <taxon>Cytophagaceae</taxon>
        <taxon>Sporocytophaga</taxon>
    </lineage>
</organism>
<keyword evidence="2" id="KW-1133">Transmembrane helix</keyword>
<dbReference type="Proteomes" id="UP000030185">
    <property type="component" value="Unassembled WGS sequence"/>
</dbReference>
<keyword evidence="4" id="KW-1185">Reference proteome</keyword>
<feature type="transmembrane region" description="Helical" evidence="2">
    <location>
        <begin position="405"/>
        <end position="426"/>
    </location>
</feature>
<evidence type="ECO:0000256" key="2">
    <source>
        <dbReference type="SAM" id="Phobius"/>
    </source>
</evidence>
<comment type="caution">
    <text evidence="3">The sequence shown here is derived from an EMBL/GenBank/DDBJ whole genome shotgun (WGS) entry which is preliminary data.</text>
</comment>
<sequence length="456" mass="52004">MPALPVDMNKVRLSVTEALTMNGIESIDNFRLITLDGKVYYQVLHDQKDIPVYINVEDGKLLVDGDQKYAIQLSQYFLGDTKTAITDTQLVREFGDEYPFINRLLPVYKVSFQREDGLRIFVETFGDRMAFAVNDLRYGFSRFFSAFHSWSFLEALGSLRYVVIVVLCGLALFVAISGIYIYFISNEVRVTDRSNSYTKTRRLHRITSIFVSVTTLMFAFSGGYHAFEKIKPDSRSASLIKTSVPVQRFHWDSIQFFTKIKELGLLSNLSVVNMGTSLYWQANIIDKENKVKTVYLNVSTLQELNNGEEVYAAFLANSYSSNKTDAIVSINKINSFGGEYGFVNKRLPVMKVQYNSNGNERYYVETSSGKLSVRIEDKDLYEGLSFAFLHKFHFADSLGKTGRDVITVIAALANLIVVVIGLVLFFKKRRKSKVESLKLKVESLKLKAEREKLNRF</sequence>
<dbReference type="PANTHER" id="PTHR34219:SF3">
    <property type="entry name" value="BLL7967 PROTEIN"/>
    <property type="match status" value="1"/>
</dbReference>
<feature type="transmembrane region" description="Helical" evidence="2">
    <location>
        <begin position="161"/>
        <end position="185"/>
    </location>
</feature>
<proteinExistence type="predicted"/>
<feature type="coiled-coil region" evidence="1">
    <location>
        <begin position="427"/>
        <end position="454"/>
    </location>
</feature>
<dbReference type="EMBL" id="BBLT01000006">
    <property type="protein sequence ID" value="GAL86131.1"/>
    <property type="molecule type" value="Genomic_DNA"/>
</dbReference>
<evidence type="ECO:0000313" key="4">
    <source>
        <dbReference type="Proteomes" id="UP000030185"/>
    </source>
</evidence>
<accession>A0A098LGL6</accession>
<keyword evidence="2" id="KW-0472">Membrane</keyword>
<dbReference type="eggNOG" id="COG3182">
    <property type="taxonomic scope" value="Bacteria"/>
</dbReference>
<feature type="transmembrane region" description="Helical" evidence="2">
    <location>
        <begin position="206"/>
        <end position="227"/>
    </location>
</feature>
<name>A0A098LGL6_9BACT</name>
<gene>
    <name evidence="3" type="ORF">MYP_3360</name>
</gene>